<feature type="binding site" evidence="4">
    <location>
        <position position="52"/>
    </location>
    <ligand>
        <name>substrate</name>
    </ligand>
</feature>
<dbReference type="InterPro" id="IPR024185">
    <property type="entry name" value="FTHF_cligase-like_sf"/>
</dbReference>
<keyword evidence="7" id="KW-1185">Reference proteome</keyword>
<dbReference type="PANTHER" id="PTHR23407:SF1">
    <property type="entry name" value="5-FORMYLTETRAHYDROFOLATE CYCLO-LIGASE"/>
    <property type="match status" value="1"/>
</dbReference>
<dbReference type="GO" id="GO:0005524">
    <property type="term" value="F:ATP binding"/>
    <property type="evidence" value="ECO:0007669"/>
    <property type="project" value="UniProtKB-KW"/>
</dbReference>
<evidence type="ECO:0000256" key="5">
    <source>
        <dbReference type="RuleBase" id="RU361279"/>
    </source>
</evidence>
<dbReference type="Gene3D" id="3.40.50.10420">
    <property type="entry name" value="NagB/RpiA/CoA transferase-like"/>
    <property type="match status" value="1"/>
</dbReference>
<keyword evidence="5" id="KW-0479">Metal-binding</keyword>
<dbReference type="Proteomes" id="UP000188947">
    <property type="component" value="Unassembled WGS sequence"/>
</dbReference>
<sequence length="197" mass="22685">MLSSLKSELRKKYLNKRKAMSSQDVAFLSEKIFDQYLLQFKPSENQNVHIFLPIRSKNEIDTNIWIDFFWKNGVNVFIPKMIGDHIISVAYTPDTKLVVNTWGIPEPASDVDVKTEFDQVITPLLYADANGNRIGYGKGFYDRFFSSVVYPVQKIGINYFAPEEVISDVDRFDIKLDYLALPDRILSFLEGPLKSTK</sequence>
<dbReference type="GO" id="GO:0035999">
    <property type="term" value="P:tetrahydrofolate interconversion"/>
    <property type="evidence" value="ECO:0007669"/>
    <property type="project" value="TreeGrafter"/>
</dbReference>
<evidence type="ECO:0000256" key="4">
    <source>
        <dbReference type="PIRSR" id="PIRSR006806-1"/>
    </source>
</evidence>
<feature type="binding site" evidence="4">
    <location>
        <begin position="6"/>
        <end position="10"/>
    </location>
    <ligand>
        <name>ATP</name>
        <dbReference type="ChEBI" id="CHEBI:30616"/>
    </ligand>
</feature>
<comment type="caution">
    <text evidence="6">The sequence shown here is derived from an EMBL/GenBank/DDBJ whole genome shotgun (WGS) entry which is preliminary data.</text>
</comment>
<keyword evidence="5" id="KW-0460">Magnesium</keyword>
<dbReference type="AlphaFoldDB" id="A0A1V3U204"/>
<keyword evidence="6" id="KW-0436">Ligase</keyword>
<evidence type="ECO:0000256" key="2">
    <source>
        <dbReference type="ARBA" id="ARBA00022741"/>
    </source>
</evidence>
<feature type="binding site" evidence="4">
    <location>
        <begin position="133"/>
        <end position="141"/>
    </location>
    <ligand>
        <name>ATP</name>
        <dbReference type="ChEBI" id="CHEBI:30616"/>
    </ligand>
</feature>
<comment type="similarity">
    <text evidence="1 5">Belongs to the 5-formyltetrahydrofolate cyclo-ligase family.</text>
</comment>
<dbReference type="PIRSF" id="PIRSF006806">
    <property type="entry name" value="FTHF_cligase"/>
    <property type="match status" value="1"/>
</dbReference>
<evidence type="ECO:0000313" key="7">
    <source>
        <dbReference type="Proteomes" id="UP000188947"/>
    </source>
</evidence>
<protein>
    <recommendedName>
        <fullName evidence="5">5-formyltetrahydrofolate cyclo-ligase</fullName>
        <ecNumber evidence="5">6.3.3.2</ecNumber>
    </recommendedName>
</protein>
<name>A0A1V3U204_ELIME</name>
<evidence type="ECO:0000256" key="3">
    <source>
        <dbReference type="ARBA" id="ARBA00022840"/>
    </source>
</evidence>
<dbReference type="Pfam" id="PF01812">
    <property type="entry name" value="5-FTHF_cyc-lig"/>
    <property type="match status" value="1"/>
</dbReference>
<dbReference type="GO" id="GO:0009396">
    <property type="term" value="P:folic acid-containing compound biosynthetic process"/>
    <property type="evidence" value="ECO:0007669"/>
    <property type="project" value="TreeGrafter"/>
</dbReference>
<feature type="binding site" evidence="4">
    <location>
        <position position="59"/>
    </location>
    <ligand>
        <name>substrate</name>
    </ligand>
</feature>
<dbReference type="InterPro" id="IPR002698">
    <property type="entry name" value="FTHF_cligase"/>
</dbReference>
<gene>
    <name evidence="6" type="ORF">BMF97_09380</name>
</gene>
<dbReference type="KEGG" id="emg:BBD33_05030"/>
<dbReference type="eggNOG" id="COG0212">
    <property type="taxonomic scope" value="Bacteria"/>
</dbReference>
<accession>A0A1V3U204</accession>
<dbReference type="GO" id="GO:0030272">
    <property type="term" value="F:5-formyltetrahydrofolate cyclo-ligase activity"/>
    <property type="evidence" value="ECO:0007669"/>
    <property type="project" value="UniProtKB-EC"/>
</dbReference>
<comment type="catalytic activity">
    <reaction evidence="5">
        <text>(6S)-5-formyl-5,6,7,8-tetrahydrofolate + ATP = (6R)-5,10-methenyltetrahydrofolate + ADP + phosphate</text>
        <dbReference type="Rhea" id="RHEA:10488"/>
        <dbReference type="ChEBI" id="CHEBI:30616"/>
        <dbReference type="ChEBI" id="CHEBI:43474"/>
        <dbReference type="ChEBI" id="CHEBI:57455"/>
        <dbReference type="ChEBI" id="CHEBI:57457"/>
        <dbReference type="ChEBI" id="CHEBI:456216"/>
        <dbReference type="EC" id="6.3.3.2"/>
    </reaction>
</comment>
<dbReference type="SUPFAM" id="SSF100950">
    <property type="entry name" value="NagB/RpiA/CoA transferase-like"/>
    <property type="match status" value="1"/>
</dbReference>
<comment type="cofactor">
    <cofactor evidence="5">
        <name>Mg(2+)</name>
        <dbReference type="ChEBI" id="CHEBI:18420"/>
    </cofactor>
</comment>
<dbReference type="InterPro" id="IPR037171">
    <property type="entry name" value="NagB/RpiA_transferase-like"/>
</dbReference>
<dbReference type="GO" id="GO:0046872">
    <property type="term" value="F:metal ion binding"/>
    <property type="evidence" value="ECO:0007669"/>
    <property type="project" value="UniProtKB-KW"/>
</dbReference>
<dbReference type="EMBL" id="MPOG01000010">
    <property type="protein sequence ID" value="OOH95563.1"/>
    <property type="molecule type" value="Genomic_DNA"/>
</dbReference>
<dbReference type="NCBIfam" id="TIGR02727">
    <property type="entry name" value="MTHFS_bact"/>
    <property type="match status" value="1"/>
</dbReference>
<dbReference type="OrthoDB" id="9801938at2"/>
<evidence type="ECO:0000313" key="6">
    <source>
        <dbReference type="EMBL" id="OOH95563.1"/>
    </source>
</evidence>
<dbReference type="EC" id="6.3.3.2" evidence="5"/>
<keyword evidence="2 4" id="KW-0547">Nucleotide-binding</keyword>
<organism evidence="6 7">
    <name type="scientific">Elizabethkingia meningoseptica</name>
    <name type="common">Chryseobacterium meningosepticum</name>
    <dbReference type="NCBI Taxonomy" id="238"/>
    <lineage>
        <taxon>Bacteria</taxon>
        <taxon>Pseudomonadati</taxon>
        <taxon>Bacteroidota</taxon>
        <taxon>Flavobacteriia</taxon>
        <taxon>Flavobacteriales</taxon>
        <taxon>Weeksellaceae</taxon>
        <taxon>Elizabethkingia</taxon>
    </lineage>
</organism>
<evidence type="ECO:0000256" key="1">
    <source>
        <dbReference type="ARBA" id="ARBA00010638"/>
    </source>
</evidence>
<dbReference type="PANTHER" id="PTHR23407">
    <property type="entry name" value="ATPASE INHIBITOR/5-FORMYLTETRAHYDROFOLATE CYCLO-LIGASE"/>
    <property type="match status" value="1"/>
</dbReference>
<reference evidence="6 7" key="1">
    <citation type="submission" date="2016-11" db="EMBL/GenBank/DDBJ databases">
        <title>Genome sequence and comparative genomic analysis of clinical strain Elizabethkingia meningoseptica 61421 PRCM.</title>
        <authorList>
            <person name="Wang M."/>
            <person name="Hu S."/>
            <person name="Cao L."/>
            <person name="Jiang T."/>
            <person name="Zhou Y."/>
            <person name="Ming D."/>
        </authorList>
    </citation>
    <scope>NUCLEOTIDE SEQUENCE [LARGE SCALE GENOMIC DNA]</scope>
    <source>
        <strain evidence="6 7">61421 PRCM</strain>
    </source>
</reference>
<proteinExistence type="inferred from homology"/>
<keyword evidence="3 4" id="KW-0067">ATP-binding</keyword>
<dbReference type="STRING" id="238.BBD35_06860"/>